<organism evidence="2 3">
    <name type="scientific">Desulfovibrio piger</name>
    <dbReference type="NCBI Taxonomy" id="901"/>
    <lineage>
        <taxon>Bacteria</taxon>
        <taxon>Pseudomonadati</taxon>
        <taxon>Thermodesulfobacteriota</taxon>
        <taxon>Desulfovibrionia</taxon>
        <taxon>Desulfovibrionales</taxon>
        <taxon>Desulfovibrionaceae</taxon>
        <taxon>Desulfovibrio</taxon>
    </lineage>
</organism>
<sequence length="560" mass="64007">MTSNIFFSIIIATYNCPHELNKTLNNFLHISIKDKYEILIQDGSPSMDTVAVAENYSNLPIKVEHCQDSGIYDAWNKALQRASGEWVLFMGAGDIFCHKDSLLNVMKHLENIPQIYDYYAVPVEVVLPSYEFLNTISPSKKPTIDLKDGMCIPHQGLFHRRKLFKSNNFDIQYKIAGDYEFVCRTLTKNNFFPAKEPCVRMPVGGISSSLSFMSQREAEFIKISRHFYPKKIPTKLILRFIFWKCINTVSFILGKENACFLADIPRILQNKPRLWSRHHPPSPLSKLSHPPSIAICIATINRITELNRLLYSLTQQTVANFHIYLADQNVPGTLDPILRRYTELPITHIMLPSKGVSTARNALLSLIGDKEIIIFPDDDCWYTPDTLAQVVEAFRRHPETGAVMGRSFSQPSAAPAVGQDSRVSQIGTFKNGETYLQFFRAEVVKDLRFDPRLGPGTGLPYGCGEDTDYLLEAHKRAPVWRCPSIRVFHPSPDTHVPSDAKIASYAAGRMYLLKKHAFPLWFRCANVLYPLCMLPLDALRKGRKAARYRWRMFVERLRHF</sequence>
<keyword evidence="2" id="KW-0808">Transferase</keyword>
<dbReference type="InterPro" id="IPR001173">
    <property type="entry name" value="Glyco_trans_2-like"/>
</dbReference>
<feature type="domain" description="Glycosyltransferase 2-like" evidence="1">
    <location>
        <begin position="8"/>
        <end position="162"/>
    </location>
</feature>
<dbReference type="RefSeq" id="WP_168936262.1">
    <property type="nucleotide sequence ID" value="NZ_JABAFY010000052.1"/>
</dbReference>
<accession>A0A848C9I2</accession>
<dbReference type="SUPFAM" id="SSF53448">
    <property type="entry name" value="Nucleotide-diphospho-sugar transferases"/>
    <property type="match status" value="2"/>
</dbReference>
<feature type="domain" description="Glycosyltransferase 2-like" evidence="1">
    <location>
        <begin position="295"/>
        <end position="411"/>
    </location>
</feature>
<evidence type="ECO:0000259" key="1">
    <source>
        <dbReference type="Pfam" id="PF00535"/>
    </source>
</evidence>
<gene>
    <name evidence="2" type="ORF">HF854_10645</name>
</gene>
<dbReference type="GO" id="GO:0016740">
    <property type="term" value="F:transferase activity"/>
    <property type="evidence" value="ECO:0007669"/>
    <property type="project" value="UniProtKB-KW"/>
</dbReference>
<dbReference type="InterPro" id="IPR050834">
    <property type="entry name" value="Glycosyltransf_2"/>
</dbReference>
<dbReference type="EMBL" id="JABAFY010000052">
    <property type="protein sequence ID" value="NME52961.1"/>
    <property type="molecule type" value="Genomic_DNA"/>
</dbReference>
<protein>
    <submittedName>
        <fullName evidence="2">Glycosyltransferase</fullName>
    </submittedName>
</protein>
<proteinExistence type="predicted"/>
<dbReference type="Pfam" id="PF00535">
    <property type="entry name" value="Glycos_transf_2"/>
    <property type="match status" value="2"/>
</dbReference>
<evidence type="ECO:0000313" key="2">
    <source>
        <dbReference type="EMBL" id="NME52961.1"/>
    </source>
</evidence>
<comment type="caution">
    <text evidence="2">The sequence shown here is derived from an EMBL/GenBank/DDBJ whole genome shotgun (WGS) entry which is preliminary data.</text>
</comment>
<evidence type="ECO:0000313" key="3">
    <source>
        <dbReference type="Proteomes" id="UP000522333"/>
    </source>
</evidence>
<dbReference type="PANTHER" id="PTHR43685">
    <property type="entry name" value="GLYCOSYLTRANSFERASE"/>
    <property type="match status" value="1"/>
</dbReference>
<dbReference type="InterPro" id="IPR029044">
    <property type="entry name" value="Nucleotide-diphossugar_trans"/>
</dbReference>
<dbReference type="CDD" id="cd00761">
    <property type="entry name" value="Glyco_tranf_GTA_type"/>
    <property type="match status" value="1"/>
</dbReference>
<reference evidence="2 3" key="1">
    <citation type="submission" date="2020-04" db="EMBL/GenBank/DDBJ databases">
        <authorList>
            <person name="Hitch T.C.A."/>
            <person name="Wylensek D."/>
            <person name="Clavel T."/>
        </authorList>
    </citation>
    <scope>NUCLEOTIDE SEQUENCE [LARGE SCALE GENOMIC DNA]</scope>
    <source>
        <strain evidence="2 3">PG-251-APC-1</strain>
    </source>
</reference>
<dbReference type="Gene3D" id="3.90.550.10">
    <property type="entry name" value="Spore Coat Polysaccharide Biosynthesis Protein SpsA, Chain A"/>
    <property type="match status" value="2"/>
</dbReference>
<dbReference type="PANTHER" id="PTHR43685:SF2">
    <property type="entry name" value="GLYCOSYLTRANSFERASE 2-LIKE DOMAIN-CONTAINING PROTEIN"/>
    <property type="match status" value="1"/>
</dbReference>
<dbReference type="Proteomes" id="UP000522333">
    <property type="component" value="Unassembled WGS sequence"/>
</dbReference>
<dbReference type="AlphaFoldDB" id="A0A848C9I2"/>
<name>A0A848C9I2_9BACT</name>